<evidence type="ECO:0000256" key="2">
    <source>
        <dbReference type="ARBA" id="ARBA00005585"/>
    </source>
</evidence>
<dbReference type="InterPro" id="IPR003392">
    <property type="entry name" value="PTHD_SSD"/>
</dbReference>
<organism evidence="9 10">
    <name type="scientific">Steinernema carpocapsae</name>
    <name type="common">Entomopathogenic nematode</name>
    <dbReference type="NCBI Taxonomy" id="34508"/>
    <lineage>
        <taxon>Eukaryota</taxon>
        <taxon>Metazoa</taxon>
        <taxon>Ecdysozoa</taxon>
        <taxon>Nematoda</taxon>
        <taxon>Chromadorea</taxon>
        <taxon>Rhabditida</taxon>
        <taxon>Tylenchina</taxon>
        <taxon>Panagrolaimomorpha</taxon>
        <taxon>Strongyloidoidea</taxon>
        <taxon>Steinernematidae</taxon>
        <taxon>Steinernema</taxon>
    </lineage>
</organism>
<dbReference type="GO" id="GO:0005886">
    <property type="term" value="C:plasma membrane"/>
    <property type="evidence" value="ECO:0007669"/>
    <property type="project" value="TreeGrafter"/>
</dbReference>
<protein>
    <recommendedName>
        <fullName evidence="8">SSD domain-containing protein</fullName>
    </recommendedName>
</protein>
<name>A0A4U5LRB6_STECR</name>
<gene>
    <name evidence="9" type="ORF">L596_029960</name>
</gene>
<proteinExistence type="inferred from homology"/>
<dbReference type="InterPro" id="IPR000731">
    <property type="entry name" value="SSD"/>
</dbReference>
<sequence>MVMLISPFLTAALAMGLNDAFLLSTTWMRLASFSTMKEHSLGERLAYVFERVGSTVVLRSITNALAFGMAVAFVVPEIKIFCTFIAVQMLSNIVFQIFLFSSVLVLTGENKYENYEKPGHKDHPGKEFRHKFEKNFLNKYCAFLTILGSLPGCYCSSLGYLAPAIHGVQYFNAQMDPAGFFLQIPGLCRCGYMSDTIWPDQLTVVYIIRNPPDFEDPIAYRNSSL</sequence>
<evidence type="ECO:0000256" key="1">
    <source>
        <dbReference type="ARBA" id="ARBA00004141"/>
    </source>
</evidence>
<evidence type="ECO:0000259" key="8">
    <source>
        <dbReference type="PROSITE" id="PS50156"/>
    </source>
</evidence>
<reference evidence="9 10" key="1">
    <citation type="journal article" date="2015" name="Genome Biol.">
        <title>Comparative genomics of Steinernema reveals deeply conserved gene regulatory networks.</title>
        <authorList>
            <person name="Dillman A.R."/>
            <person name="Macchietto M."/>
            <person name="Porter C.F."/>
            <person name="Rogers A."/>
            <person name="Williams B."/>
            <person name="Antoshechkin I."/>
            <person name="Lee M.M."/>
            <person name="Goodwin Z."/>
            <person name="Lu X."/>
            <person name="Lewis E.E."/>
            <person name="Goodrich-Blair H."/>
            <person name="Stock S.P."/>
            <person name="Adams B.J."/>
            <person name="Sternberg P.W."/>
            <person name="Mortazavi A."/>
        </authorList>
    </citation>
    <scope>NUCLEOTIDE SEQUENCE [LARGE SCALE GENOMIC DNA]</scope>
    <source>
        <strain evidence="9 10">ALL</strain>
    </source>
</reference>
<dbReference type="GO" id="GO:0018996">
    <property type="term" value="P:molting cycle, collagen and cuticulin-based cuticle"/>
    <property type="evidence" value="ECO:0007669"/>
    <property type="project" value="TreeGrafter"/>
</dbReference>
<keyword evidence="3 7" id="KW-0812">Transmembrane</keyword>
<evidence type="ECO:0000256" key="5">
    <source>
        <dbReference type="ARBA" id="ARBA00023136"/>
    </source>
</evidence>
<comment type="caution">
    <text evidence="9">The sequence shown here is derived from an EMBL/GenBank/DDBJ whole genome shotgun (WGS) entry which is preliminary data.</text>
</comment>
<comment type="subcellular location">
    <subcellularLocation>
        <location evidence="1">Membrane</location>
        <topology evidence="1">Multi-pass membrane protein</topology>
    </subcellularLocation>
</comment>
<dbReference type="PANTHER" id="PTHR10796:SF189">
    <property type="entry name" value="SSD DOMAIN-CONTAINING PROTEIN"/>
    <property type="match status" value="1"/>
</dbReference>
<evidence type="ECO:0000256" key="4">
    <source>
        <dbReference type="ARBA" id="ARBA00022989"/>
    </source>
</evidence>
<dbReference type="PANTHER" id="PTHR10796">
    <property type="entry name" value="PATCHED-RELATED"/>
    <property type="match status" value="1"/>
</dbReference>
<evidence type="ECO:0000256" key="6">
    <source>
        <dbReference type="ARBA" id="ARBA00023180"/>
    </source>
</evidence>
<keyword evidence="4 7" id="KW-1133">Transmembrane helix</keyword>
<dbReference type="GO" id="GO:0006897">
    <property type="term" value="P:endocytosis"/>
    <property type="evidence" value="ECO:0007669"/>
    <property type="project" value="TreeGrafter"/>
</dbReference>
<reference evidence="9 10" key="2">
    <citation type="journal article" date="2019" name="G3 (Bethesda)">
        <title>Hybrid Assembly of the Genome of the Entomopathogenic Nematode Steinernema carpocapsae Identifies the X-Chromosome.</title>
        <authorList>
            <person name="Serra L."/>
            <person name="Macchietto M."/>
            <person name="Macias-Munoz A."/>
            <person name="McGill C.J."/>
            <person name="Rodriguez I.M."/>
            <person name="Rodriguez B."/>
            <person name="Murad R."/>
            <person name="Mortazavi A."/>
        </authorList>
    </citation>
    <scope>NUCLEOTIDE SEQUENCE [LARGE SCALE GENOMIC DNA]</scope>
    <source>
        <strain evidence="9 10">ALL</strain>
    </source>
</reference>
<evidence type="ECO:0000256" key="7">
    <source>
        <dbReference type="SAM" id="Phobius"/>
    </source>
</evidence>
<dbReference type="EMBL" id="AZBU02000013">
    <property type="protein sequence ID" value="TKR58530.1"/>
    <property type="molecule type" value="Genomic_DNA"/>
</dbReference>
<dbReference type="SUPFAM" id="SSF82866">
    <property type="entry name" value="Multidrug efflux transporter AcrB transmembrane domain"/>
    <property type="match status" value="1"/>
</dbReference>
<dbReference type="OrthoDB" id="5875602at2759"/>
<keyword evidence="6" id="KW-0325">Glycoprotein</keyword>
<feature type="domain" description="SSD" evidence="8">
    <location>
        <begin position="1"/>
        <end position="106"/>
    </location>
</feature>
<dbReference type="InterPro" id="IPR051697">
    <property type="entry name" value="Patched_domain-protein"/>
</dbReference>
<keyword evidence="10" id="KW-1185">Reference proteome</keyword>
<dbReference type="Proteomes" id="UP000298663">
    <property type="component" value="Unassembled WGS sequence"/>
</dbReference>
<evidence type="ECO:0000313" key="10">
    <source>
        <dbReference type="Proteomes" id="UP000298663"/>
    </source>
</evidence>
<feature type="transmembrane region" description="Helical" evidence="7">
    <location>
        <begin position="56"/>
        <end position="75"/>
    </location>
</feature>
<accession>A0A4U5LRB6</accession>
<evidence type="ECO:0000256" key="3">
    <source>
        <dbReference type="ARBA" id="ARBA00022692"/>
    </source>
</evidence>
<dbReference type="PROSITE" id="PS50156">
    <property type="entry name" value="SSD"/>
    <property type="match status" value="1"/>
</dbReference>
<comment type="similarity">
    <text evidence="2">Belongs to the patched family.</text>
</comment>
<dbReference type="AlphaFoldDB" id="A0A4U5LRB6"/>
<feature type="transmembrane region" description="Helical" evidence="7">
    <location>
        <begin position="82"/>
        <end position="106"/>
    </location>
</feature>
<evidence type="ECO:0000313" key="9">
    <source>
        <dbReference type="EMBL" id="TKR58530.1"/>
    </source>
</evidence>
<dbReference type="Pfam" id="PF02460">
    <property type="entry name" value="Patched"/>
    <property type="match status" value="1"/>
</dbReference>
<dbReference type="GO" id="GO:0030659">
    <property type="term" value="C:cytoplasmic vesicle membrane"/>
    <property type="evidence" value="ECO:0007669"/>
    <property type="project" value="TreeGrafter"/>
</dbReference>
<keyword evidence="5 7" id="KW-0472">Membrane</keyword>